<keyword evidence="5" id="KW-0812">Transmembrane</keyword>
<evidence type="ECO:0000256" key="3">
    <source>
        <dbReference type="PROSITE-ProRule" id="PRU00289"/>
    </source>
</evidence>
<dbReference type="RefSeq" id="WP_274192166.1">
    <property type="nucleotide sequence ID" value="NZ_BAABHN010000057.1"/>
</dbReference>
<keyword evidence="2 3" id="KW-0067">ATP-binding</keyword>
<dbReference type="PANTHER" id="PTHR22683:SF41">
    <property type="entry name" value="DNA TRANSLOCASE FTSK"/>
    <property type="match status" value="1"/>
</dbReference>
<dbReference type="InterPro" id="IPR027417">
    <property type="entry name" value="P-loop_NTPase"/>
</dbReference>
<feature type="domain" description="FtsK" evidence="6">
    <location>
        <begin position="189"/>
        <end position="370"/>
    </location>
</feature>
<comment type="caution">
    <text evidence="7">The sequence shown here is derived from an EMBL/GenBank/DDBJ whole genome shotgun (WGS) entry which is preliminary data.</text>
</comment>
<dbReference type="SMART" id="SM00382">
    <property type="entry name" value="AAA"/>
    <property type="match status" value="1"/>
</dbReference>
<evidence type="ECO:0000256" key="4">
    <source>
        <dbReference type="SAM" id="MobiDB-lite"/>
    </source>
</evidence>
<proteinExistence type="predicted"/>
<gene>
    <name evidence="7" type="ORF">ACFPEL_27380</name>
</gene>
<feature type="transmembrane region" description="Helical" evidence="5">
    <location>
        <begin position="31"/>
        <end position="48"/>
    </location>
</feature>
<keyword evidence="5" id="KW-1133">Transmembrane helix</keyword>
<dbReference type="EMBL" id="JBHSIM010000057">
    <property type="protein sequence ID" value="MFC4836160.1"/>
    <property type="molecule type" value="Genomic_DNA"/>
</dbReference>
<dbReference type="InterPro" id="IPR003593">
    <property type="entry name" value="AAA+_ATPase"/>
</dbReference>
<evidence type="ECO:0000256" key="5">
    <source>
        <dbReference type="SAM" id="Phobius"/>
    </source>
</evidence>
<dbReference type="InterPro" id="IPR002543">
    <property type="entry name" value="FtsK_dom"/>
</dbReference>
<protein>
    <submittedName>
        <fullName evidence="7">FtsK/SpoIIIE domain-containing protein</fullName>
    </submittedName>
</protein>
<dbReference type="PANTHER" id="PTHR22683">
    <property type="entry name" value="SPORULATION PROTEIN RELATED"/>
    <property type="match status" value="1"/>
</dbReference>
<dbReference type="PROSITE" id="PS50901">
    <property type="entry name" value="FTSK"/>
    <property type="match status" value="1"/>
</dbReference>
<keyword evidence="8" id="KW-1185">Reference proteome</keyword>
<keyword evidence="5" id="KW-0472">Membrane</keyword>
<feature type="binding site" evidence="3">
    <location>
        <begin position="205"/>
        <end position="212"/>
    </location>
    <ligand>
        <name>ATP</name>
        <dbReference type="ChEBI" id="CHEBI:30616"/>
    </ligand>
</feature>
<dbReference type="Pfam" id="PF01580">
    <property type="entry name" value="FtsK_SpoIIIE"/>
    <property type="match status" value="1"/>
</dbReference>
<organism evidence="7 8">
    <name type="scientific">Actinomycetospora chibensis</name>
    <dbReference type="NCBI Taxonomy" id="663606"/>
    <lineage>
        <taxon>Bacteria</taxon>
        <taxon>Bacillati</taxon>
        <taxon>Actinomycetota</taxon>
        <taxon>Actinomycetes</taxon>
        <taxon>Pseudonocardiales</taxon>
        <taxon>Pseudonocardiaceae</taxon>
        <taxon>Actinomycetospora</taxon>
    </lineage>
</organism>
<accession>A0ABV9RRG8</accession>
<dbReference type="InterPro" id="IPR050206">
    <property type="entry name" value="FtsK/SpoIIIE/SftA"/>
</dbReference>
<dbReference type="Gene3D" id="3.40.50.300">
    <property type="entry name" value="P-loop containing nucleotide triphosphate hydrolases"/>
    <property type="match status" value="1"/>
</dbReference>
<feature type="transmembrane region" description="Helical" evidence="5">
    <location>
        <begin position="6"/>
        <end position="24"/>
    </location>
</feature>
<evidence type="ECO:0000256" key="1">
    <source>
        <dbReference type="ARBA" id="ARBA00022741"/>
    </source>
</evidence>
<evidence type="ECO:0000259" key="6">
    <source>
        <dbReference type="PROSITE" id="PS50901"/>
    </source>
</evidence>
<dbReference type="SUPFAM" id="SSF52540">
    <property type="entry name" value="P-loop containing nucleoside triphosphate hydrolases"/>
    <property type="match status" value="1"/>
</dbReference>
<keyword evidence="1 3" id="KW-0547">Nucleotide-binding</keyword>
<sequence>MAGGLLLYVPVLLAATTLVALVWITQSRGGGLALVALVTVAFVVWARAHPDSWERWVSSRCHRFARRIRYRWNWADLMAAAEVQSRDAHHIVRVPRLLYCRLGRYADLLTVQLCPGITPEDLEAATEAIRSEFRALEVRVLPHERHRGWVWLRVICSDTLLDPTAPPMGPDADRPPDLTKLHLGRREDGEPWLLRLLGRHLLVAGATGAGKSSVVASLLVQLAPAIHAGTVRLIGIDPKGGMEFGLYRDLFHLLACETEEDMVRALEAAAELVADRARSMAGVTRQHQPTVEEPFYVVLVDEIASLTAYIGDRGLKERAKQALGRLLTKGRAPGVSVVGCVQDPRKDVLEVRNLFTTRIGLRLAEKTEVPMVLGEGARERGALCDRIPMGTPGVGYLVEDGSTVVTKVRAAYVDDEQLRWLAATYPSPTREVLPEVVDLPDKPRQSRKAKSERAAS</sequence>
<reference evidence="8" key="1">
    <citation type="journal article" date="2019" name="Int. J. Syst. Evol. Microbiol.">
        <title>The Global Catalogue of Microorganisms (GCM) 10K type strain sequencing project: providing services to taxonomists for standard genome sequencing and annotation.</title>
        <authorList>
            <consortium name="The Broad Institute Genomics Platform"/>
            <consortium name="The Broad Institute Genome Sequencing Center for Infectious Disease"/>
            <person name="Wu L."/>
            <person name="Ma J."/>
        </authorList>
    </citation>
    <scope>NUCLEOTIDE SEQUENCE [LARGE SCALE GENOMIC DNA]</scope>
    <source>
        <strain evidence="8">CCUG 50347</strain>
    </source>
</reference>
<dbReference type="Proteomes" id="UP001595909">
    <property type="component" value="Unassembled WGS sequence"/>
</dbReference>
<feature type="region of interest" description="Disordered" evidence="4">
    <location>
        <begin position="432"/>
        <end position="456"/>
    </location>
</feature>
<name>A0ABV9RRG8_9PSEU</name>
<evidence type="ECO:0000313" key="8">
    <source>
        <dbReference type="Proteomes" id="UP001595909"/>
    </source>
</evidence>
<feature type="compositionally biased region" description="Basic and acidic residues" evidence="4">
    <location>
        <begin position="439"/>
        <end position="456"/>
    </location>
</feature>
<evidence type="ECO:0000256" key="2">
    <source>
        <dbReference type="ARBA" id="ARBA00022840"/>
    </source>
</evidence>
<evidence type="ECO:0000313" key="7">
    <source>
        <dbReference type="EMBL" id="MFC4836160.1"/>
    </source>
</evidence>